<reference evidence="6 7" key="1">
    <citation type="journal article" date="2024" name="IMA Fungus">
        <title>Apiospora arundinis, a panoply of carbohydrate-active enzymes and secondary metabolites.</title>
        <authorList>
            <person name="Sorensen T."/>
            <person name="Petersen C."/>
            <person name="Muurmann A.T."/>
            <person name="Christiansen J.V."/>
            <person name="Brundto M.L."/>
            <person name="Overgaard C.K."/>
            <person name="Boysen A.T."/>
            <person name="Wollenberg R.D."/>
            <person name="Larsen T.O."/>
            <person name="Sorensen J.L."/>
            <person name="Nielsen K.L."/>
            <person name="Sondergaard T.E."/>
        </authorList>
    </citation>
    <scope>NUCLEOTIDE SEQUENCE [LARGE SCALE GENOMIC DNA]</scope>
    <source>
        <strain evidence="6 7">AAU 773</strain>
    </source>
</reference>
<accession>A0ABR2J966</accession>
<name>A0ABR2J966_9PEZI</name>
<dbReference type="InterPro" id="IPR016125">
    <property type="entry name" value="Peptidase_C15-like"/>
</dbReference>
<dbReference type="InterPro" id="IPR036440">
    <property type="entry name" value="Peptidase_C15-like_sf"/>
</dbReference>
<dbReference type="Proteomes" id="UP001390339">
    <property type="component" value="Unassembled WGS sequence"/>
</dbReference>
<dbReference type="InterPro" id="IPR000816">
    <property type="entry name" value="Peptidase_C15"/>
</dbReference>
<evidence type="ECO:0000256" key="4">
    <source>
        <dbReference type="ARBA" id="ARBA00022801"/>
    </source>
</evidence>
<sequence>MGSVGVPKDDEFTILVTGFGPFKDQYPINPSWEIARSLPEYLPADRVKDPAHQTSDTPLLSPRRRVRILVHPAPVRVNYEVVRGLVPSLWDDDDDPEGCGGRVDAVLHIGMAGPQRVYQVERRAHRDGYLIKDVDGLLLDDERRRREAGGDEGWIWEGLPTELLSDLNVDDIHKRWVEHCPKGLDLRISEDPGRYLCDFIYYSSMAHLTKQSRPRKVVFLHVPCDQSQEVIKSGVEIATQLIRSIAESEMASKKPAEAEQEAHVK</sequence>
<dbReference type="PANTHER" id="PTHR23402">
    <property type="entry name" value="PROTEASE FAMILY C15 PYROGLUTAMYL-PEPTIDASE I-RELATED"/>
    <property type="match status" value="1"/>
</dbReference>
<organism evidence="6 7">
    <name type="scientific">Apiospora arundinis</name>
    <dbReference type="NCBI Taxonomy" id="335852"/>
    <lineage>
        <taxon>Eukaryota</taxon>
        <taxon>Fungi</taxon>
        <taxon>Dikarya</taxon>
        <taxon>Ascomycota</taxon>
        <taxon>Pezizomycotina</taxon>
        <taxon>Sordariomycetes</taxon>
        <taxon>Xylariomycetidae</taxon>
        <taxon>Amphisphaeriales</taxon>
        <taxon>Apiosporaceae</taxon>
        <taxon>Apiospora</taxon>
    </lineage>
</organism>
<proteinExistence type="inferred from homology"/>
<dbReference type="CDD" id="cd00501">
    <property type="entry name" value="Peptidase_C15"/>
    <property type="match status" value="1"/>
</dbReference>
<evidence type="ECO:0000313" key="6">
    <source>
        <dbReference type="EMBL" id="KAK8874351.1"/>
    </source>
</evidence>
<dbReference type="EMBL" id="JAPCWZ010000003">
    <property type="protein sequence ID" value="KAK8874351.1"/>
    <property type="molecule type" value="Genomic_DNA"/>
</dbReference>
<evidence type="ECO:0000256" key="1">
    <source>
        <dbReference type="ARBA" id="ARBA00006641"/>
    </source>
</evidence>
<keyword evidence="7" id="KW-1185">Reference proteome</keyword>
<keyword evidence="3" id="KW-0645">Protease</keyword>
<dbReference type="Gene3D" id="3.40.630.20">
    <property type="entry name" value="Peptidase C15, pyroglutamyl peptidase I-like"/>
    <property type="match status" value="1"/>
</dbReference>
<protein>
    <submittedName>
        <fullName evidence="6">Pyroglutamyl-peptidase 1</fullName>
    </submittedName>
</protein>
<dbReference type="PANTHER" id="PTHR23402:SF1">
    <property type="entry name" value="PYROGLUTAMYL-PEPTIDASE I"/>
    <property type="match status" value="1"/>
</dbReference>
<keyword evidence="4" id="KW-0378">Hydrolase</keyword>
<evidence type="ECO:0000256" key="5">
    <source>
        <dbReference type="ARBA" id="ARBA00022807"/>
    </source>
</evidence>
<dbReference type="SUPFAM" id="SSF53182">
    <property type="entry name" value="Pyrrolidone carboxyl peptidase (pyroglutamate aminopeptidase)"/>
    <property type="match status" value="1"/>
</dbReference>
<comment type="similarity">
    <text evidence="1">Belongs to the peptidase C15 family.</text>
</comment>
<evidence type="ECO:0000313" key="7">
    <source>
        <dbReference type="Proteomes" id="UP001390339"/>
    </source>
</evidence>
<keyword evidence="5" id="KW-0788">Thiol protease</keyword>
<gene>
    <name evidence="6" type="ORF">PGQ11_004865</name>
</gene>
<evidence type="ECO:0000256" key="3">
    <source>
        <dbReference type="ARBA" id="ARBA00022670"/>
    </source>
</evidence>
<dbReference type="Pfam" id="PF01470">
    <property type="entry name" value="Peptidase_C15"/>
    <property type="match status" value="1"/>
</dbReference>
<evidence type="ECO:0000256" key="2">
    <source>
        <dbReference type="ARBA" id="ARBA00022490"/>
    </source>
</evidence>
<keyword evidence="2" id="KW-0963">Cytoplasm</keyword>
<comment type="caution">
    <text evidence="6">The sequence shown here is derived from an EMBL/GenBank/DDBJ whole genome shotgun (WGS) entry which is preliminary data.</text>
</comment>